<keyword evidence="5 9" id="KW-0067">ATP-binding</keyword>
<evidence type="ECO:0000313" key="13">
    <source>
        <dbReference type="Proteomes" id="UP000198571"/>
    </source>
</evidence>
<name>A0A1H9ULD5_9BACI</name>
<evidence type="ECO:0000259" key="10">
    <source>
        <dbReference type="Pfam" id="PF00733"/>
    </source>
</evidence>
<keyword evidence="13" id="KW-1185">Reference proteome</keyword>
<evidence type="ECO:0000256" key="5">
    <source>
        <dbReference type="ARBA" id="ARBA00022840"/>
    </source>
</evidence>
<dbReference type="SUPFAM" id="SSF56235">
    <property type="entry name" value="N-terminal nucleophile aminohydrolases (Ntn hydrolases)"/>
    <property type="match status" value="1"/>
</dbReference>
<evidence type="ECO:0000256" key="6">
    <source>
        <dbReference type="ARBA" id="ARBA00022888"/>
    </source>
</evidence>
<keyword evidence="6" id="KW-0061">Asparagine biosynthesis</keyword>
<evidence type="ECO:0000256" key="8">
    <source>
        <dbReference type="ARBA" id="ARBA00048741"/>
    </source>
</evidence>
<feature type="domain" description="Asparagine synthetase" evidence="10">
    <location>
        <begin position="245"/>
        <end position="611"/>
    </location>
</feature>
<keyword evidence="7" id="KW-0315">Glutamine amidotransferase</keyword>
<feature type="domain" description="Glutamine amidotransferase type-2" evidence="11">
    <location>
        <begin position="62"/>
        <end position="166"/>
    </location>
</feature>
<dbReference type="EMBL" id="FOGT01000008">
    <property type="protein sequence ID" value="SES09994.1"/>
    <property type="molecule type" value="Genomic_DNA"/>
</dbReference>
<feature type="binding site" evidence="9">
    <location>
        <position position="100"/>
    </location>
    <ligand>
        <name>L-glutamine</name>
        <dbReference type="ChEBI" id="CHEBI:58359"/>
    </ligand>
</feature>
<dbReference type="InterPro" id="IPR006426">
    <property type="entry name" value="Asn_synth_AEB"/>
</dbReference>
<dbReference type="InterPro" id="IPR017932">
    <property type="entry name" value="GATase_2_dom"/>
</dbReference>
<sequence>MSAIAGIQHFYNEQVPEEHSGAMMKTLAQFPADDMKAWCKESTFLGCLSQWITPESVGEPLPFYCEDRKTAITADAIIDNREELFGALQVDQKVRESIPDSRLILLAYEKWGEDSPKHLIGDFAFMIWDDRRKTLFGARDFTGTRTLYYYFGRQRFAFCTTIEPLLALPYIRKSLNEEWLAEYLAITGMIDTAGADTTPYNTIFQVPPSHSITVRNNRMKLTRYCSLHPEKTLHFKSDEEYVEAFQEVFQKAVNSRLRTFRPVGSQLSGGLDSGAVTSFAAKQMQAGNKQLHTFSYVPVDGFDDFTPRHLIPDERPFIKETVEHIGGIKDHYFDFKRKDSYSEIDEMLQTVEMPYKFHENSFWLKGMFEKAAEHRVGVLLNGDRGNFSISWGSALDYYAVLLNKFKWIKLFQELNHYSLTVGGPRLRRIPLILRRGHPMLDLFFSKNDTWFLPPLINEEFAQRTGIYNKLAQHRINKTGWFKKSNMYEDRRKLFENIFPWNAGNTFTCKMSLSSQTWKRDPSNDLRVVRFCLSVPEEQFVKDGVDRSLIRRATEHYLPDKVRLNQRFRGVQGADWVYRLKPRWQELTRELGQMCNDDRILKYVDGNLLKAALIKICEGPKEHCATDPDYKNIMRALIVYRFLQKF</sequence>
<dbReference type="PANTHER" id="PTHR43284:SF1">
    <property type="entry name" value="ASPARAGINE SYNTHETASE"/>
    <property type="match status" value="1"/>
</dbReference>
<dbReference type="InterPro" id="IPR033738">
    <property type="entry name" value="AsnB_N"/>
</dbReference>
<reference evidence="13" key="1">
    <citation type="submission" date="2016-10" db="EMBL/GenBank/DDBJ databases">
        <authorList>
            <person name="Varghese N."/>
            <person name="Submissions S."/>
        </authorList>
    </citation>
    <scope>NUCLEOTIDE SEQUENCE [LARGE SCALE GENOMIC DNA]</scope>
    <source>
        <strain evidence="13">S9</strain>
    </source>
</reference>
<dbReference type="PIRSF" id="PIRSF001589">
    <property type="entry name" value="Asn_synthetase_glu-h"/>
    <property type="match status" value="1"/>
</dbReference>
<evidence type="ECO:0000256" key="9">
    <source>
        <dbReference type="PIRSR" id="PIRSR001589-2"/>
    </source>
</evidence>
<protein>
    <recommendedName>
        <fullName evidence="3">asparagine synthase (glutamine-hydrolyzing)</fullName>
        <ecNumber evidence="3">6.3.5.4</ecNumber>
    </recommendedName>
</protein>
<dbReference type="InterPro" id="IPR051786">
    <property type="entry name" value="ASN_synthetase/amidase"/>
</dbReference>
<dbReference type="STRING" id="1601833.SAMN05518684_10810"/>
<dbReference type="Gene3D" id="3.40.50.620">
    <property type="entry name" value="HUPs"/>
    <property type="match status" value="2"/>
</dbReference>
<dbReference type="GO" id="GO:0004066">
    <property type="term" value="F:asparagine synthase (glutamine-hydrolyzing) activity"/>
    <property type="evidence" value="ECO:0007669"/>
    <property type="project" value="UniProtKB-EC"/>
</dbReference>
<evidence type="ECO:0000256" key="3">
    <source>
        <dbReference type="ARBA" id="ARBA00012737"/>
    </source>
</evidence>
<dbReference type="EC" id="6.3.5.4" evidence="3"/>
<dbReference type="AlphaFoldDB" id="A0A1H9ULD5"/>
<dbReference type="Pfam" id="PF13537">
    <property type="entry name" value="GATase_7"/>
    <property type="match status" value="1"/>
</dbReference>
<evidence type="ECO:0000256" key="4">
    <source>
        <dbReference type="ARBA" id="ARBA00022741"/>
    </source>
</evidence>
<gene>
    <name evidence="12" type="ORF">SAMN05518684_10810</name>
</gene>
<keyword evidence="6" id="KW-0028">Amino-acid biosynthesis</keyword>
<dbReference type="OrthoDB" id="9763290at2"/>
<comment type="pathway">
    <text evidence="1">Amino-acid biosynthesis; L-asparagine biosynthesis; L-asparagine from L-aspartate (L-Gln route): step 1/1.</text>
</comment>
<evidence type="ECO:0000259" key="11">
    <source>
        <dbReference type="Pfam" id="PF13537"/>
    </source>
</evidence>
<dbReference type="Proteomes" id="UP000198571">
    <property type="component" value="Unassembled WGS sequence"/>
</dbReference>
<dbReference type="GO" id="GO:0006529">
    <property type="term" value="P:asparagine biosynthetic process"/>
    <property type="evidence" value="ECO:0007669"/>
    <property type="project" value="UniProtKB-KW"/>
</dbReference>
<dbReference type="InterPro" id="IPR001962">
    <property type="entry name" value="Asn_synthase"/>
</dbReference>
<dbReference type="PANTHER" id="PTHR43284">
    <property type="entry name" value="ASPARAGINE SYNTHETASE (GLUTAMINE-HYDROLYZING)"/>
    <property type="match status" value="1"/>
</dbReference>
<evidence type="ECO:0000256" key="7">
    <source>
        <dbReference type="ARBA" id="ARBA00022962"/>
    </source>
</evidence>
<evidence type="ECO:0000256" key="1">
    <source>
        <dbReference type="ARBA" id="ARBA00005187"/>
    </source>
</evidence>
<dbReference type="GO" id="GO:0005524">
    <property type="term" value="F:ATP binding"/>
    <property type="evidence" value="ECO:0007669"/>
    <property type="project" value="UniProtKB-KW"/>
</dbReference>
<comment type="similarity">
    <text evidence="2">Belongs to the asparagine synthetase family.</text>
</comment>
<dbReference type="CDD" id="cd00712">
    <property type="entry name" value="AsnB"/>
    <property type="match status" value="1"/>
</dbReference>
<feature type="binding site" evidence="9">
    <location>
        <position position="297"/>
    </location>
    <ligand>
        <name>ATP</name>
        <dbReference type="ChEBI" id="CHEBI:30616"/>
    </ligand>
</feature>
<proteinExistence type="inferred from homology"/>
<dbReference type="SUPFAM" id="SSF52402">
    <property type="entry name" value="Adenine nucleotide alpha hydrolases-like"/>
    <property type="match status" value="1"/>
</dbReference>
<dbReference type="RefSeq" id="WP_093051724.1">
    <property type="nucleotide sequence ID" value="NZ_FOGT01000008.1"/>
</dbReference>
<accession>A0A1H9ULD5</accession>
<comment type="catalytic activity">
    <reaction evidence="8">
        <text>L-aspartate + L-glutamine + ATP + H2O = L-asparagine + L-glutamate + AMP + diphosphate + H(+)</text>
        <dbReference type="Rhea" id="RHEA:12228"/>
        <dbReference type="ChEBI" id="CHEBI:15377"/>
        <dbReference type="ChEBI" id="CHEBI:15378"/>
        <dbReference type="ChEBI" id="CHEBI:29985"/>
        <dbReference type="ChEBI" id="CHEBI:29991"/>
        <dbReference type="ChEBI" id="CHEBI:30616"/>
        <dbReference type="ChEBI" id="CHEBI:33019"/>
        <dbReference type="ChEBI" id="CHEBI:58048"/>
        <dbReference type="ChEBI" id="CHEBI:58359"/>
        <dbReference type="ChEBI" id="CHEBI:456215"/>
        <dbReference type="EC" id="6.3.5.4"/>
    </reaction>
</comment>
<dbReference type="InterPro" id="IPR029055">
    <property type="entry name" value="Ntn_hydrolases_N"/>
</dbReference>
<evidence type="ECO:0000256" key="2">
    <source>
        <dbReference type="ARBA" id="ARBA00005752"/>
    </source>
</evidence>
<evidence type="ECO:0000313" key="12">
    <source>
        <dbReference type="EMBL" id="SES09994.1"/>
    </source>
</evidence>
<dbReference type="Gene3D" id="3.60.20.10">
    <property type="entry name" value="Glutamine Phosphoribosylpyrophosphate, subunit 1, domain 1"/>
    <property type="match status" value="1"/>
</dbReference>
<keyword evidence="4 9" id="KW-0547">Nucleotide-binding</keyword>
<dbReference type="Pfam" id="PF00733">
    <property type="entry name" value="Asn_synthase"/>
    <property type="match status" value="1"/>
</dbReference>
<dbReference type="InterPro" id="IPR014729">
    <property type="entry name" value="Rossmann-like_a/b/a_fold"/>
</dbReference>
<organism evidence="12 13">
    <name type="scientific">Salipaludibacillus aurantiacus</name>
    <dbReference type="NCBI Taxonomy" id="1601833"/>
    <lineage>
        <taxon>Bacteria</taxon>
        <taxon>Bacillati</taxon>
        <taxon>Bacillota</taxon>
        <taxon>Bacilli</taxon>
        <taxon>Bacillales</taxon>
        <taxon>Bacillaceae</taxon>
    </lineage>
</organism>